<dbReference type="AlphaFoldDB" id="A0A6C0BBD3"/>
<feature type="transmembrane region" description="Helical" evidence="1">
    <location>
        <begin position="105"/>
        <end position="127"/>
    </location>
</feature>
<organism evidence="2">
    <name type="scientific">viral metagenome</name>
    <dbReference type="NCBI Taxonomy" id="1070528"/>
    <lineage>
        <taxon>unclassified sequences</taxon>
        <taxon>metagenomes</taxon>
        <taxon>organismal metagenomes</taxon>
    </lineage>
</organism>
<name>A0A6C0BBD3_9ZZZZ</name>
<feature type="transmembrane region" description="Helical" evidence="1">
    <location>
        <begin position="7"/>
        <end position="24"/>
    </location>
</feature>
<keyword evidence="1" id="KW-0472">Membrane</keyword>
<proteinExistence type="predicted"/>
<keyword evidence="1" id="KW-1133">Transmembrane helix</keyword>
<reference evidence="2" key="1">
    <citation type="journal article" date="2020" name="Nature">
        <title>Giant virus diversity and host interactions through global metagenomics.</title>
        <authorList>
            <person name="Schulz F."/>
            <person name="Roux S."/>
            <person name="Paez-Espino D."/>
            <person name="Jungbluth S."/>
            <person name="Walsh D.A."/>
            <person name="Denef V.J."/>
            <person name="McMahon K.D."/>
            <person name="Konstantinidis K.T."/>
            <person name="Eloe-Fadrosh E.A."/>
            <person name="Kyrpides N.C."/>
            <person name="Woyke T."/>
        </authorList>
    </citation>
    <scope>NUCLEOTIDE SEQUENCE</scope>
    <source>
        <strain evidence="2">GVMAG-M-3300010158-59</strain>
    </source>
</reference>
<keyword evidence="1" id="KW-0812">Transmembrane</keyword>
<feature type="transmembrane region" description="Helical" evidence="1">
    <location>
        <begin position="30"/>
        <end position="48"/>
    </location>
</feature>
<sequence>MHFLLEAVLVGIYTFIIFLCISFFPIHNIYLLLFFIGFVKHFLGYYLYFQQYYCNYGYACSSKKQKKLVTPFAELVGESCIEGFACIGLGTLLLQIPYLRRREKIIFFLLGFILHIISEFIGLHTYFCKNKCQIL</sequence>
<evidence type="ECO:0000313" key="2">
    <source>
        <dbReference type="EMBL" id="QHS88763.1"/>
    </source>
</evidence>
<protein>
    <submittedName>
        <fullName evidence="2">Uncharacterized protein</fullName>
    </submittedName>
</protein>
<accession>A0A6C0BBD3</accession>
<dbReference type="EMBL" id="MN739102">
    <property type="protein sequence ID" value="QHS88763.1"/>
    <property type="molecule type" value="Genomic_DNA"/>
</dbReference>
<evidence type="ECO:0000256" key="1">
    <source>
        <dbReference type="SAM" id="Phobius"/>
    </source>
</evidence>